<dbReference type="GO" id="GO:0006450">
    <property type="term" value="P:regulation of translational fidelity"/>
    <property type="evidence" value="ECO:0007669"/>
    <property type="project" value="InterPro"/>
</dbReference>
<dbReference type="PANTHER" id="PTHR15004:SF0">
    <property type="entry name" value="GLUTAMYL-TRNA(GLN) AMIDOTRANSFERASE SUBUNIT C, MITOCHONDRIAL"/>
    <property type="match status" value="1"/>
</dbReference>
<name>A0A2J6XFE8_9CHLR</name>
<dbReference type="GO" id="GO:0050567">
    <property type="term" value="F:glutaminyl-tRNA synthase (glutamine-hydrolyzing) activity"/>
    <property type="evidence" value="ECO:0007669"/>
    <property type="project" value="UniProtKB-UniRule"/>
</dbReference>
<dbReference type="GO" id="GO:0016740">
    <property type="term" value="F:transferase activity"/>
    <property type="evidence" value="ECO:0007669"/>
    <property type="project" value="UniProtKB-KW"/>
</dbReference>
<protein>
    <recommendedName>
        <fullName evidence="1">Aspartyl/glutamyl-tRNA(Asn/Gln) amidotransferase subunit C</fullName>
        <shortName evidence="1">Asp/Glu-ADT subunit C</shortName>
        <ecNumber evidence="1">6.3.5.-</ecNumber>
    </recommendedName>
</protein>
<organism evidence="2 3">
    <name type="scientific">Chloroflexus aggregans</name>
    <dbReference type="NCBI Taxonomy" id="152260"/>
    <lineage>
        <taxon>Bacteria</taxon>
        <taxon>Bacillati</taxon>
        <taxon>Chloroflexota</taxon>
        <taxon>Chloroflexia</taxon>
        <taxon>Chloroflexales</taxon>
        <taxon>Chloroflexineae</taxon>
        <taxon>Chloroflexaceae</taxon>
        <taxon>Chloroflexus</taxon>
    </lineage>
</organism>
<comment type="function">
    <text evidence="1">Allows the formation of correctly charged Asn-tRNA(Asn) or Gln-tRNA(Gln) through the transamidation of misacylated Asp-tRNA(Asn) or Glu-tRNA(Gln) in organisms which lack either or both of asparaginyl-tRNA or glutaminyl-tRNA synthetases. The reaction takes place in the presence of glutamine and ATP through an activated phospho-Asp-tRNA(Asn) or phospho-Glu-tRNA(Gln).</text>
</comment>
<dbReference type="PANTHER" id="PTHR15004">
    <property type="entry name" value="GLUTAMYL-TRNA(GLN) AMIDOTRANSFERASE SUBUNIT C, MITOCHONDRIAL"/>
    <property type="match status" value="1"/>
</dbReference>
<keyword evidence="1" id="KW-0436">Ligase</keyword>
<dbReference type="NCBIfam" id="TIGR00135">
    <property type="entry name" value="gatC"/>
    <property type="match status" value="1"/>
</dbReference>
<dbReference type="Proteomes" id="UP000243376">
    <property type="component" value="Unassembled WGS sequence"/>
</dbReference>
<accession>A0A2J6XFE8</accession>
<dbReference type="SUPFAM" id="SSF141000">
    <property type="entry name" value="Glu-tRNAGln amidotransferase C subunit"/>
    <property type="match status" value="1"/>
</dbReference>
<keyword evidence="2" id="KW-0808">Transferase</keyword>
<keyword evidence="1" id="KW-0067">ATP-binding</keyword>
<evidence type="ECO:0000256" key="1">
    <source>
        <dbReference type="HAMAP-Rule" id="MF_00122"/>
    </source>
</evidence>
<dbReference type="GO" id="GO:0070681">
    <property type="term" value="P:glutaminyl-tRNAGln biosynthesis via transamidation"/>
    <property type="evidence" value="ECO:0007669"/>
    <property type="project" value="TreeGrafter"/>
</dbReference>
<sequence>MSLSEAEVRHVARLARIALSDEEVNVMRAQLSAILDYIAMLQEIDVSNVPPTAQVTGLTTVWRPDVVGEMLTQEQALANAPDQQDGMFRVRAVFEE</sequence>
<comment type="catalytic activity">
    <reaction evidence="1">
        <text>L-glutamyl-tRNA(Gln) + L-glutamine + ATP + H2O = L-glutaminyl-tRNA(Gln) + L-glutamate + ADP + phosphate + H(+)</text>
        <dbReference type="Rhea" id="RHEA:17521"/>
        <dbReference type="Rhea" id="RHEA-COMP:9681"/>
        <dbReference type="Rhea" id="RHEA-COMP:9684"/>
        <dbReference type="ChEBI" id="CHEBI:15377"/>
        <dbReference type="ChEBI" id="CHEBI:15378"/>
        <dbReference type="ChEBI" id="CHEBI:29985"/>
        <dbReference type="ChEBI" id="CHEBI:30616"/>
        <dbReference type="ChEBI" id="CHEBI:43474"/>
        <dbReference type="ChEBI" id="CHEBI:58359"/>
        <dbReference type="ChEBI" id="CHEBI:78520"/>
        <dbReference type="ChEBI" id="CHEBI:78521"/>
        <dbReference type="ChEBI" id="CHEBI:456216"/>
    </reaction>
</comment>
<proteinExistence type="inferred from homology"/>
<keyword evidence="1" id="KW-0648">Protein biosynthesis</keyword>
<dbReference type="Gene3D" id="1.10.20.60">
    <property type="entry name" value="Glu-tRNAGln amidotransferase C subunit, N-terminal domain"/>
    <property type="match status" value="1"/>
</dbReference>
<dbReference type="InterPro" id="IPR036113">
    <property type="entry name" value="Asp/Glu-ADT_sf_sub_c"/>
</dbReference>
<comment type="caution">
    <text evidence="2">The sequence shown here is derived from an EMBL/GenBank/DDBJ whole genome shotgun (WGS) entry which is preliminary data.</text>
</comment>
<comment type="subunit">
    <text evidence="1">Heterotrimer of A, B and C subunits.</text>
</comment>
<dbReference type="EC" id="6.3.5.-" evidence="1"/>
<dbReference type="HAMAP" id="MF_00122">
    <property type="entry name" value="GatC"/>
    <property type="match status" value="1"/>
</dbReference>
<comment type="similarity">
    <text evidence="1">Belongs to the GatC family.</text>
</comment>
<comment type="catalytic activity">
    <reaction evidence="1">
        <text>L-aspartyl-tRNA(Asn) + L-glutamine + ATP + H2O = L-asparaginyl-tRNA(Asn) + L-glutamate + ADP + phosphate + 2 H(+)</text>
        <dbReference type="Rhea" id="RHEA:14513"/>
        <dbReference type="Rhea" id="RHEA-COMP:9674"/>
        <dbReference type="Rhea" id="RHEA-COMP:9677"/>
        <dbReference type="ChEBI" id="CHEBI:15377"/>
        <dbReference type="ChEBI" id="CHEBI:15378"/>
        <dbReference type="ChEBI" id="CHEBI:29985"/>
        <dbReference type="ChEBI" id="CHEBI:30616"/>
        <dbReference type="ChEBI" id="CHEBI:43474"/>
        <dbReference type="ChEBI" id="CHEBI:58359"/>
        <dbReference type="ChEBI" id="CHEBI:78515"/>
        <dbReference type="ChEBI" id="CHEBI:78516"/>
        <dbReference type="ChEBI" id="CHEBI:456216"/>
    </reaction>
</comment>
<dbReference type="Pfam" id="PF02686">
    <property type="entry name" value="GatC"/>
    <property type="match status" value="1"/>
</dbReference>
<dbReference type="EMBL" id="PNIQ01000066">
    <property type="protein sequence ID" value="PMP86791.1"/>
    <property type="molecule type" value="Genomic_DNA"/>
</dbReference>
<evidence type="ECO:0000313" key="3">
    <source>
        <dbReference type="Proteomes" id="UP000243376"/>
    </source>
</evidence>
<dbReference type="InterPro" id="IPR003837">
    <property type="entry name" value="GatC"/>
</dbReference>
<dbReference type="GO" id="GO:0005524">
    <property type="term" value="F:ATP binding"/>
    <property type="evidence" value="ECO:0007669"/>
    <property type="project" value="UniProtKB-KW"/>
</dbReference>
<evidence type="ECO:0000313" key="2">
    <source>
        <dbReference type="EMBL" id="PMP86791.1"/>
    </source>
</evidence>
<dbReference type="AlphaFoldDB" id="A0A2J6XFE8"/>
<dbReference type="GO" id="GO:0050566">
    <property type="term" value="F:asparaginyl-tRNA synthase (glutamine-hydrolyzing) activity"/>
    <property type="evidence" value="ECO:0007669"/>
    <property type="project" value="RHEA"/>
</dbReference>
<gene>
    <name evidence="1" type="primary">gatC</name>
    <name evidence="2" type="ORF">C0184_00880</name>
</gene>
<reference evidence="2 3" key="1">
    <citation type="submission" date="2018-01" db="EMBL/GenBank/DDBJ databases">
        <title>Metagenomic assembled genomes from two thermal pools in the Uzon Caldera, Kamchatka, Russia.</title>
        <authorList>
            <person name="Wilkins L."/>
            <person name="Ettinger C."/>
        </authorList>
    </citation>
    <scope>NUCLEOTIDE SEQUENCE [LARGE SCALE GENOMIC DNA]</scope>
    <source>
        <strain evidence="2">ZAV-02</strain>
    </source>
</reference>
<keyword evidence="1" id="KW-0547">Nucleotide-binding</keyword>
<dbReference type="GO" id="GO:0006412">
    <property type="term" value="P:translation"/>
    <property type="evidence" value="ECO:0007669"/>
    <property type="project" value="UniProtKB-UniRule"/>
</dbReference>